<dbReference type="InterPro" id="IPR011044">
    <property type="entry name" value="Quino_amine_DH_bsu"/>
</dbReference>
<evidence type="ECO:0000259" key="2">
    <source>
        <dbReference type="Pfam" id="PF13449"/>
    </source>
</evidence>
<dbReference type="EMBL" id="QWKP01000223">
    <property type="protein sequence ID" value="RHA37121.1"/>
    <property type="molecule type" value="Genomic_DNA"/>
</dbReference>
<accession>A0A413RH48</accession>
<protein>
    <submittedName>
        <fullName evidence="5">Esterase-like activity of phytase family protein</fullName>
    </submittedName>
</protein>
<feature type="signal peptide" evidence="1">
    <location>
        <begin position="1"/>
        <end position="36"/>
    </location>
</feature>
<dbReference type="Pfam" id="PF13449">
    <property type="entry name" value="Phytase-like"/>
    <property type="match status" value="1"/>
</dbReference>
<dbReference type="AlphaFoldDB" id="A0A413RH48"/>
<dbReference type="PANTHER" id="PTHR46928:SF1">
    <property type="entry name" value="MESENCHYME-SPECIFIC CELL SURFACE GLYCOPROTEIN"/>
    <property type="match status" value="1"/>
</dbReference>
<evidence type="ECO:0000259" key="3">
    <source>
        <dbReference type="Pfam" id="PF16640"/>
    </source>
</evidence>
<dbReference type="Pfam" id="PF16640">
    <property type="entry name" value="Big_3_5"/>
    <property type="match status" value="2"/>
</dbReference>
<comment type="caution">
    <text evidence="5">The sequence shown here is derived from an EMBL/GenBank/DDBJ whole genome shotgun (WGS) entry which is preliminary data.</text>
</comment>
<feature type="domain" description="Choice-of-anchor I" evidence="4">
    <location>
        <begin position="83"/>
        <end position="346"/>
    </location>
</feature>
<feature type="domain" description="Phytase-like" evidence="2">
    <location>
        <begin position="501"/>
        <end position="764"/>
    </location>
</feature>
<feature type="domain" description="Bacterial Ig-like" evidence="3">
    <location>
        <begin position="797"/>
        <end position="876"/>
    </location>
</feature>
<dbReference type="InterPro" id="IPR032109">
    <property type="entry name" value="Big_3_5"/>
</dbReference>
<feature type="domain" description="Bacterial Ig-like" evidence="3">
    <location>
        <begin position="886"/>
        <end position="968"/>
    </location>
</feature>
<dbReference type="InterPro" id="IPR055188">
    <property type="entry name" value="Choice_anch_I"/>
</dbReference>
<name>A0A413RH48_9CELL</name>
<dbReference type="Proteomes" id="UP000283374">
    <property type="component" value="Unassembled WGS sequence"/>
</dbReference>
<dbReference type="InterPro" id="IPR015943">
    <property type="entry name" value="WD40/YVTN_repeat-like_dom_sf"/>
</dbReference>
<dbReference type="Gene3D" id="2.60.40.10">
    <property type="entry name" value="Immunoglobulins"/>
    <property type="match status" value="3"/>
</dbReference>
<dbReference type="Pfam" id="PF22494">
    <property type="entry name" value="choice_anch_I"/>
    <property type="match status" value="1"/>
</dbReference>
<evidence type="ECO:0000313" key="5">
    <source>
        <dbReference type="EMBL" id="RHA37121.1"/>
    </source>
</evidence>
<dbReference type="InterPro" id="IPR052956">
    <property type="entry name" value="Mesenchyme-surface_protein"/>
</dbReference>
<dbReference type="OrthoDB" id="1016457at2"/>
<organism evidence="5 6">
    <name type="scientific">Cellulomonas rhizosphaerae</name>
    <dbReference type="NCBI Taxonomy" id="2293719"/>
    <lineage>
        <taxon>Bacteria</taxon>
        <taxon>Bacillati</taxon>
        <taxon>Actinomycetota</taxon>
        <taxon>Actinomycetes</taxon>
        <taxon>Micrococcales</taxon>
        <taxon>Cellulomonadaceae</taxon>
        <taxon>Cellulomonas</taxon>
    </lineage>
</organism>
<dbReference type="GO" id="GO:0005975">
    <property type="term" value="P:carbohydrate metabolic process"/>
    <property type="evidence" value="ECO:0007669"/>
    <property type="project" value="UniProtKB-ARBA"/>
</dbReference>
<gene>
    <name evidence="5" type="ORF">D1825_17715</name>
</gene>
<sequence length="1059" mass="108208">MLPVPPRRRGRTLTAVTTTLAVAAVSTLGGALVAHAADAPTPGWSAAGWTAPAADQTFHRLATYPVYLNRPATAAAADPTVAEISAVSEDGKTFIHTDALARRIGFVDITDPANPVGKGTLDLAADLKVGAQAEPTSVAVVGGYVLVVVDTSETFTEPSGKLVVVDLATHGVVRRFDLGGQPDSIVLSPDKTHAAIAIENQRDEEFKPTGGKKGDLPQAPGGFVQLLDLPSKNSPADWELRKVDLTEAALAGVDTPSDPEPEYVAIDPTGSTVALTLQENNGVALIDIASGAVTKVFSAGSVAVSGIDVAKDGVINQTGSIPATPREPDAVAWLDATHIATANEGDWKGGTRGWSVFDTTTGLPVWDAGNTPERLAVRTGLHSEDRAAKKGVEIEGLAVATLGGTPYAFVGSERSNFVAVYDVSDALNPAFVQVLATTNGPEGILPIPSRDLLLVSSETDDAAKNVRSSVSVFGRGAAYADAPATFPSVVSADDSAGNPIGWGALGALTPDRSDPTHLWSATDAAYTDTRLLSLDVSSTPAVVDRAVRVTEAGAGVTLDVEGIASRPAGGFWLGVEGATGAANQLVRTSAAGEVLEHVSLPAEVAAGLDKWGIEGVTTVDDASGEHVWVALQRGLSTDPGGLAGSARLGRYDVATQAWAWFAYPLETTSTTGDWLGLSEVVAVDADTLAVIERDKLNGPNAQVKRIYTVDVPADPAPGAVAPLTKKLAHDVLPDLRGTAGWTQEKLEGLTIGIDGQVYAITDNDGVLDATGETVFLRLGSKAHVFGAVATSTGLAVTGALTYGSKQTLTATVTPAATGTVTFRDGTRVLSTAAVTAGRATTSLALGVGTHALTATFVSSAEDWSGSSSAAVSVTVAKATSRTALRIAPTKVAYGSAAKATVTVTGAASGTVSIRDGGKTIATGRLASGKVTVTLPRTLAVGKHALTAVYAGTTTVAGSSSSAASVTVAKAKPRVAITAKSWTVKKNARPVVTVTVRGATTPTGKVTVKVNGKKVATKTVANGRVSVTLPKLSRSATVTATYEGSSSYLRVTATHKVRVR</sequence>
<evidence type="ECO:0000256" key="1">
    <source>
        <dbReference type="SAM" id="SignalP"/>
    </source>
</evidence>
<proteinExistence type="predicted"/>
<keyword evidence="1" id="KW-0732">Signal</keyword>
<feature type="chain" id="PRO_5019419245" evidence="1">
    <location>
        <begin position="37"/>
        <end position="1059"/>
    </location>
</feature>
<dbReference type="InterPro" id="IPR013783">
    <property type="entry name" value="Ig-like_fold"/>
</dbReference>
<evidence type="ECO:0000313" key="6">
    <source>
        <dbReference type="Proteomes" id="UP000283374"/>
    </source>
</evidence>
<evidence type="ECO:0000259" key="4">
    <source>
        <dbReference type="Pfam" id="PF22494"/>
    </source>
</evidence>
<dbReference type="SUPFAM" id="SSF50969">
    <property type="entry name" value="YVTN repeat-like/Quinoprotein amine dehydrogenase"/>
    <property type="match status" value="1"/>
</dbReference>
<keyword evidence="6" id="KW-1185">Reference proteome</keyword>
<dbReference type="PANTHER" id="PTHR46928">
    <property type="entry name" value="MESENCHYME-SPECIFIC CELL SURFACE GLYCOPROTEIN"/>
    <property type="match status" value="1"/>
</dbReference>
<dbReference type="InterPro" id="IPR027372">
    <property type="entry name" value="Phytase-like_dom"/>
</dbReference>
<dbReference type="Gene3D" id="2.130.10.10">
    <property type="entry name" value="YVTN repeat-like/Quinoprotein amine dehydrogenase"/>
    <property type="match status" value="1"/>
</dbReference>
<reference evidence="5 6" key="1">
    <citation type="submission" date="2018-08" db="EMBL/GenBank/DDBJ databases">
        <title>Cellulomonas rhizosphaerae sp. nov., a novel actinomycete isolated from soil.</title>
        <authorList>
            <person name="Tian Y."/>
        </authorList>
    </citation>
    <scope>NUCLEOTIDE SEQUENCE [LARGE SCALE GENOMIC DNA]</scope>
    <source>
        <strain evidence="5 6">NEAU-TCZ24</strain>
    </source>
</reference>